<comment type="cofactor">
    <cofactor evidence="1">
        <name>[4Fe-4S] cluster</name>
        <dbReference type="ChEBI" id="CHEBI:49883"/>
    </cofactor>
</comment>
<keyword evidence="3" id="KW-0949">S-adenosyl-L-methionine</keyword>
<dbReference type="GO" id="GO:0032324">
    <property type="term" value="P:molybdopterin cofactor biosynthetic process"/>
    <property type="evidence" value="ECO:0007669"/>
    <property type="project" value="UniProtKB-ARBA"/>
</dbReference>
<dbReference type="AlphaFoldDB" id="A0A412BLF0"/>
<dbReference type="InterPro" id="IPR006638">
    <property type="entry name" value="Elp3/MiaA/NifB-like_rSAM"/>
</dbReference>
<keyword evidence="5" id="KW-0408">Iron</keyword>
<organism evidence="9 10">
    <name type="scientific">Mediterraneibacter gnavus</name>
    <name type="common">Ruminococcus gnavus</name>
    <dbReference type="NCBI Taxonomy" id="33038"/>
    <lineage>
        <taxon>Bacteria</taxon>
        <taxon>Bacillati</taxon>
        <taxon>Bacillota</taxon>
        <taxon>Clostridia</taxon>
        <taxon>Lachnospirales</taxon>
        <taxon>Lachnospiraceae</taxon>
        <taxon>Mediterraneibacter</taxon>
    </lineage>
</organism>
<dbReference type="Proteomes" id="UP000286137">
    <property type="component" value="Unassembled WGS sequence"/>
</dbReference>
<feature type="domain" description="Radical SAM core" evidence="8">
    <location>
        <begin position="117"/>
        <end position="355"/>
    </location>
</feature>
<dbReference type="PROSITE" id="PS01305">
    <property type="entry name" value="MOAA_NIFB_PQQE"/>
    <property type="match status" value="1"/>
</dbReference>
<dbReference type="InterPro" id="IPR007197">
    <property type="entry name" value="rSAM"/>
</dbReference>
<gene>
    <name evidence="9" type="ORF">DWY88_18745</name>
</gene>
<dbReference type="SFLD" id="SFLDG01067">
    <property type="entry name" value="SPASM/twitch_domain_containing"/>
    <property type="match status" value="1"/>
</dbReference>
<proteinExistence type="inferred from homology"/>
<evidence type="ECO:0000256" key="3">
    <source>
        <dbReference type="ARBA" id="ARBA00022691"/>
    </source>
</evidence>
<dbReference type="EMBL" id="QRTJ01000106">
    <property type="protein sequence ID" value="RGQ56354.1"/>
    <property type="molecule type" value="Genomic_DNA"/>
</dbReference>
<protein>
    <submittedName>
        <fullName evidence="9">Radical SAM protein</fullName>
    </submittedName>
</protein>
<evidence type="ECO:0000256" key="7">
    <source>
        <dbReference type="ARBA" id="ARBA00023601"/>
    </source>
</evidence>
<dbReference type="PANTHER" id="PTHR43273">
    <property type="entry name" value="ANAEROBIC SULFATASE-MATURATING ENZYME HOMOLOG ASLB-RELATED"/>
    <property type="match status" value="1"/>
</dbReference>
<dbReference type="PROSITE" id="PS51918">
    <property type="entry name" value="RADICAL_SAM"/>
    <property type="match status" value="1"/>
</dbReference>
<evidence type="ECO:0000256" key="2">
    <source>
        <dbReference type="ARBA" id="ARBA00022485"/>
    </source>
</evidence>
<comment type="caution">
    <text evidence="9">The sequence shown here is derived from an EMBL/GenBank/DDBJ whole genome shotgun (WGS) entry which is preliminary data.</text>
</comment>
<dbReference type="GO" id="GO:0046872">
    <property type="term" value="F:metal ion binding"/>
    <property type="evidence" value="ECO:0007669"/>
    <property type="project" value="UniProtKB-KW"/>
</dbReference>
<dbReference type="GO" id="GO:0016491">
    <property type="term" value="F:oxidoreductase activity"/>
    <property type="evidence" value="ECO:0007669"/>
    <property type="project" value="InterPro"/>
</dbReference>
<name>A0A412BLF0_MEDGN</name>
<dbReference type="Pfam" id="PF04055">
    <property type="entry name" value="Radical_SAM"/>
    <property type="match status" value="1"/>
</dbReference>
<dbReference type="InterPro" id="IPR000385">
    <property type="entry name" value="MoaA_NifB_PqqE_Fe-S-bd_CS"/>
</dbReference>
<evidence type="ECO:0000313" key="9">
    <source>
        <dbReference type="EMBL" id="RGQ56354.1"/>
    </source>
</evidence>
<dbReference type="InterPro" id="IPR058240">
    <property type="entry name" value="rSAM_sf"/>
</dbReference>
<comment type="similarity">
    <text evidence="7">Belongs to the radical SAM superfamily. Anaerobic sulfatase-maturating enzyme family.</text>
</comment>
<evidence type="ECO:0000256" key="6">
    <source>
        <dbReference type="ARBA" id="ARBA00023014"/>
    </source>
</evidence>
<keyword evidence="2" id="KW-0004">4Fe-4S</keyword>
<dbReference type="SFLD" id="SFLDS00029">
    <property type="entry name" value="Radical_SAM"/>
    <property type="match status" value="1"/>
</dbReference>
<dbReference type="SFLD" id="SFLDG01384">
    <property type="entry name" value="thioether_bond_formation_requi"/>
    <property type="match status" value="1"/>
</dbReference>
<dbReference type="SUPFAM" id="SSF102114">
    <property type="entry name" value="Radical SAM enzymes"/>
    <property type="match status" value="1"/>
</dbReference>
<reference evidence="9 10" key="1">
    <citation type="submission" date="2018-08" db="EMBL/GenBank/DDBJ databases">
        <title>A genome reference for cultivated species of the human gut microbiota.</title>
        <authorList>
            <person name="Zou Y."/>
            <person name="Xue W."/>
            <person name="Luo G."/>
        </authorList>
    </citation>
    <scope>NUCLEOTIDE SEQUENCE [LARGE SCALE GENOMIC DNA]</scope>
    <source>
        <strain evidence="9 10">AF27-4BH</strain>
    </source>
</reference>
<dbReference type="InterPro" id="IPR023867">
    <property type="entry name" value="Sulphatase_maturase_rSAM"/>
</dbReference>
<evidence type="ECO:0000256" key="4">
    <source>
        <dbReference type="ARBA" id="ARBA00022723"/>
    </source>
</evidence>
<dbReference type="InterPro" id="IPR013785">
    <property type="entry name" value="Aldolase_TIM"/>
</dbReference>
<dbReference type="CDD" id="cd01335">
    <property type="entry name" value="Radical_SAM"/>
    <property type="match status" value="1"/>
</dbReference>
<dbReference type="Gene3D" id="3.20.20.70">
    <property type="entry name" value="Aldolase class I"/>
    <property type="match status" value="1"/>
</dbReference>
<keyword evidence="4" id="KW-0479">Metal-binding</keyword>
<evidence type="ECO:0000256" key="1">
    <source>
        <dbReference type="ARBA" id="ARBA00001966"/>
    </source>
</evidence>
<dbReference type="SFLD" id="SFLDG01386">
    <property type="entry name" value="main_SPASM_domain-containing"/>
    <property type="match status" value="1"/>
</dbReference>
<sequence length="518" mass="60931">MQKMNNYKVYEQFFRKVVEDGNYRRRGKVFQTRSRFYYYDTGTGKVFECEKAVYEVLKKLQDTNEFERLKELELSEEEVESALKQIMDSVDNENILKAPLLETFSGEQVTDLKKSLENKLGQITFEVTQKCNLRCDYCIYQEENPKFRDFSQHGDMSFEIAKKVIDYSLDKMKDEFYITFYGGEPLLNFNLLKQCIEYVKSLNLSNTIMYSMTTNLTLMTKEIADYLAGVPNFTVVCSIDGNKELHDEHRKGPDGCGSFERAMEGLKNLRNAYGDRDENIIVNMVITPPYTRERFDKIQGFIEECPYINERNTIMFSYADNGKRHDIDELKRREKIENNIQFMEQYNPVQCWSIEQFQDTEEPNRIFTWGSMLKGLLKIHKRGLSDTPMKKYYFNGCCIPGGRRLYITVDGEYHICERIGEAPNIGNVMNGIDIPRIQEKYIDEYIEQSRKYCQNCWAAHLCGICYASCYDENGLDMDTKKIRCISEKFGIENQLIQYHEILERNPKLLIPLNEMELD</sequence>
<evidence type="ECO:0000313" key="10">
    <source>
        <dbReference type="Proteomes" id="UP000286137"/>
    </source>
</evidence>
<keyword evidence="6" id="KW-0411">Iron-sulfur</keyword>
<evidence type="ECO:0000256" key="5">
    <source>
        <dbReference type="ARBA" id="ARBA00023004"/>
    </source>
</evidence>
<dbReference type="SMART" id="SM00729">
    <property type="entry name" value="Elp3"/>
    <property type="match status" value="1"/>
</dbReference>
<accession>A0A412BLF0</accession>
<dbReference type="PANTHER" id="PTHR43273:SF3">
    <property type="entry name" value="ANAEROBIC SULFATASE-MATURATING ENZYME HOMOLOG ASLB-RELATED"/>
    <property type="match status" value="1"/>
</dbReference>
<evidence type="ECO:0000259" key="8">
    <source>
        <dbReference type="PROSITE" id="PS51918"/>
    </source>
</evidence>
<dbReference type="GO" id="GO:0051539">
    <property type="term" value="F:4 iron, 4 sulfur cluster binding"/>
    <property type="evidence" value="ECO:0007669"/>
    <property type="project" value="UniProtKB-KW"/>
</dbReference>